<evidence type="ECO:0000256" key="1">
    <source>
        <dbReference type="ARBA" id="ARBA00008078"/>
    </source>
</evidence>
<evidence type="ECO:0000256" key="7">
    <source>
        <dbReference type="ARBA" id="ARBA00070870"/>
    </source>
</evidence>
<evidence type="ECO:0000259" key="11">
    <source>
        <dbReference type="Pfam" id="PF26577"/>
    </source>
</evidence>
<dbReference type="EC" id="4.6.1.16" evidence="2 8"/>
<evidence type="ECO:0000313" key="15">
    <source>
        <dbReference type="Proteomes" id="UP000094389"/>
    </source>
</evidence>
<reference evidence="13 15" key="3">
    <citation type="journal article" date="2016" name="Proc. Natl. Acad. Sci. U.S.A.">
        <title>Comparative genomics of biotechnologically important yeasts.</title>
        <authorList>
            <person name="Riley R."/>
            <person name="Haridas S."/>
            <person name="Wolfe K.H."/>
            <person name="Lopes M.R."/>
            <person name="Hittinger C.T."/>
            <person name="Goeker M."/>
            <person name="Salamov A.A."/>
            <person name="Wisecaver J.H."/>
            <person name="Long T.M."/>
            <person name="Calvey C.H."/>
            <person name="Aerts A.L."/>
            <person name="Barry K.W."/>
            <person name="Choi C."/>
            <person name="Clum A."/>
            <person name="Coughlan A.Y."/>
            <person name="Deshpande S."/>
            <person name="Douglass A.P."/>
            <person name="Hanson S.J."/>
            <person name="Klenk H.-P."/>
            <person name="LaButti K.M."/>
            <person name="Lapidus A."/>
            <person name="Lindquist E.A."/>
            <person name="Lipzen A.M."/>
            <person name="Meier-Kolthoff J.P."/>
            <person name="Ohm R.A."/>
            <person name="Otillar R.P."/>
            <person name="Pangilinan J.L."/>
            <person name="Peng Y."/>
            <person name="Rokas A."/>
            <person name="Rosa C.A."/>
            <person name="Scheuner C."/>
            <person name="Sibirny A.A."/>
            <person name="Slot J.C."/>
            <person name="Stielow J.B."/>
            <person name="Sun H."/>
            <person name="Kurtzman C.P."/>
            <person name="Blackwell M."/>
            <person name="Grigoriev I.V."/>
            <person name="Jeffries T.W."/>
        </authorList>
    </citation>
    <scope>NUCLEOTIDE SEQUENCE [LARGE SCALE GENOMIC DNA]</scope>
    <source>
        <strain evidence="15">ATCC 18201 / CBS 1600 / BCRC 20928 / JCM 3617 / NBRC 0987 / NRRL Y-1542</strain>
        <strain evidence="13">NRRL Y-1542</strain>
    </source>
</reference>
<dbReference type="InterPro" id="IPR016690">
    <property type="entry name" value="TSEN34"/>
</dbReference>
<dbReference type="PANTHER" id="PTHR13070:SF0">
    <property type="entry name" value="TRNA-SPLICING ENDONUCLEASE SUBUNIT SEN34"/>
    <property type="match status" value="1"/>
</dbReference>
<evidence type="ECO:0000256" key="3">
    <source>
        <dbReference type="ARBA" id="ARBA00022694"/>
    </source>
</evidence>
<evidence type="ECO:0000256" key="9">
    <source>
        <dbReference type="PIRSR" id="PIRSR017250-50"/>
    </source>
</evidence>
<organism evidence="12 14">
    <name type="scientific">Cyberlindnera jadinii (strain ATCC 18201 / CBS 1600 / BCRC 20928 / JCM 3617 / NBRC 0987 / NRRL Y-1542)</name>
    <name type="common">Torula yeast</name>
    <name type="synonym">Candida utilis</name>
    <dbReference type="NCBI Taxonomy" id="983966"/>
    <lineage>
        <taxon>Eukaryota</taxon>
        <taxon>Fungi</taxon>
        <taxon>Dikarya</taxon>
        <taxon>Ascomycota</taxon>
        <taxon>Saccharomycotina</taxon>
        <taxon>Saccharomycetes</taxon>
        <taxon>Phaffomycetales</taxon>
        <taxon>Phaffomycetaceae</taxon>
        <taxon>Cyberlindnera</taxon>
    </lineage>
</organism>
<feature type="domain" description="tRNA intron endonuclease catalytic" evidence="10">
    <location>
        <begin position="179"/>
        <end position="257"/>
    </location>
</feature>
<evidence type="ECO:0000256" key="8">
    <source>
        <dbReference type="PIRNR" id="PIRNR017250"/>
    </source>
</evidence>
<reference evidence="12" key="1">
    <citation type="submission" date="2014-12" db="EMBL/GenBank/DDBJ databases">
        <authorList>
            <person name="Jaenicke S."/>
        </authorList>
    </citation>
    <scope>NUCLEOTIDE SEQUENCE [LARGE SCALE GENOMIC DNA]</scope>
    <source>
        <strain evidence="12">CBS1600</strain>
    </source>
</reference>
<proteinExistence type="inferred from homology"/>
<dbReference type="GO" id="GO:0000379">
    <property type="term" value="P:tRNA-type intron splice site recognition and cleavage"/>
    <property type="evidence" value="ECO:0007669"/>
    <property type="project" value="UniProtKB-UniRule"/>
</dbReference>
<keyword evidence="13" id="KW-0255">Endonuclease</keyword>
<dbReference type="GO" id="GO:0003676">
    <property type="term" value="F:nucleic acid binding"/>
    <property type="evidence" value="ECO:0007669"/>
    <property type="project" value="InterPro"/>
</dbReference>
<evidence type="ECO:0000256" key="4">
    <source>
        <dbReference type="ARBA" id="ARBA00023239"/>
    </source>
</evidence>
<dbReference type="GO" id="GO:0000213">
    <property type="term" value="F:tRNA-intron lyase activity"/>
    <property type="evidence" value="ECO:0007669"/>
    <property type="project" value="UniProtKB-UniRule"/>
</dbReference>
<dbReference type="InterPro" id="IPR006676">
    <property type="entry name" value="tRNA_splic"/>
</dbReference>
<dbReference type="InterPro" id="IPR036167">
    <property type="entry name" value="tRNA_intron_Endo_cat-like_sf"/>
</dbReference>
<evidence type="ECO:0000256" key="5">
    <source>
        <dbReference type="ARBA" id="ARBA00059865"/>
    </source>
</evidence>
<evidence type="ECO:0000259" key="10">
    <source>
        <dbReference type="Pfam" id="PF01974"/>
    </source>
</evidence>
<dbReference type="FunFam" id="3.40.1350.10:FF:000008">
    <property type="entry name" value="tRNA-splicing endonuclease subunit Sen34"/>
    <property type="match status" value="1"/>
</dbReference>
<protein>
    <recommendedName>
        <fullName evidence="7 8">tRNA-splicing endonuclease subunit Sen34</fullName>
        <ecNumber evidence="2 8">4.6.1.16</ecNumber>
    </recommendedName>
</protein>
<evidence type="ECO:0000313" key="14">
    <source>
        <dbReference type="Proteomes" id="UP000038830"/>
    </source>
</evidence>
<evidence type="ECO:0000256" key="2">
    <source>
        <dbReference type="ARBA" id="ARBA00012573"/>
    </source>
</evidence>
<feature type="active site" evidence="9">
    <location>
        <position position="246"/>
    </location>
</feature>
<dbReference type="EMBL" id="KV453927">
    <property type="protein sequence ID" value="ODV74780.1"/>
    <property type="molecule type" value="Genomic_DNA"/>
</dbReference>
<dbReference type="Pfam" id="PF01974">
    <property type="entry name" value="tRNA_int_endo"/>
    <property type="match status" value="1"/>
</dbReference>
<dbReference type="NCBIfam" id="TIGR00324">
    <property type="entry name" value="endA"/>
    <property type="match status" value="1"/>
</dbReference>
<dbReference type="Proteomes" id="UP000038830">
    <property type="component" value="Unassembled WGS sequence"/>
</dbReference>
<feature type="domain" description="TSEN34 N-terminal" evidence="11">
    <location>
        <begin position="7"/>
        <end position="75"/>
    </location>
</feature>
<comment type="similarity">
    <text evidence="1 8">Belongs to the tRNA-intron endonuclease family.</text>
</comment>
<keyword evidence="4 8" id="KW-0456">Lyase</keyword>
<dbReference type="AlphaFoldDB" id="A0A0H5CBE6"/>
<reference evidence="14" key="2">
    <citation type="journal article" date="2015" name="J. Biotechnol.">
        <title>The structure of the Cyberlindnera jadinii genome and its relation to Candida utilis analyzed by the occurrence of single nucleotide polymorphisms.</title>
        <authorList>
            <person name="Rupp O."/>
            <person name="Brinkrolf K."/>
            <person name="Buerth C."/>
            <person name="Kunigo M."/>
            <person name="Schneider J."/>
            <person name="Jaenicke S."/>
            <person name="Goesmann A."/>
            <person name="Puehler A."/>
            <person name="Jaeger K.-E."/>
            <person name="Ernst J.F."/>
        </authorList>
    </citation>
    <scope>NUCLEOTIDE SEQUENCE [LARGE SCALE GENOMIC DNA]</scope>
    <source>
        <strain evidence="14">ATCC 18201 / CBS 1600 / BCRC 20928 / JCM 3617 / NBRC 0987 / NRRL Y-1542</strain>
    </source>
</reference>
<accession>A0A0H5CBE6</accession>
<comment type="function">
    <text evidence="5">Constitutes one of the two catalytic subunit of the tRNA-splicing endonuclease complex, a complex responsible for identification and cleavage of the splice sites in pre-tRNA. It cleaves pre-tRNA at the 5'- and 3'-splice sites to release the intron. The products are an intron and two tRNA half-molecules bearing 2',3'-cyclic phosphate and 5'-OH termini. There are no conserved sequences at the splice sites, but the intron is invariably located at the same site in the gene, placing the splice sites an invariant distance from the constant structural features of the tRNA body. It probably carries the active site for 3'-splice site cleavage.</text>
</comment>
<evidence type="ECO:0000256" key="6">
    <source>
        <dbReference type="ARBA" id="ARBA00062123"/>
    </source>
</evidence>
<dbReference type="CDD" id="cd22363">
    <property type="entry name" value="tRNA-intron_lyase_C"/>
    <property type="match status" value="1"/>
</dbReference>
<name>A0A0H5CBE6_CYBJN</name>
<gene>
    <name evidence="12" type="ORF">BN1211_1676</name>
    <name evidence="13" type="ORF">CYBJADRAFT_166558</name>
</gene>
<dbReference type="EMBL" id="CDQK01000002">
    <property type="protein sequence ID" value="CEP21549.1"/>
    <property type="molecule type" value="Genomic_DNA"/>
</dbReference>
<keyword evidence="13" id="KW-0378">Hydrolase</keyword>
<dbReference type="Pfam" id="PF26577">
    <property type="entry name" value="TSEN34_N"/>
    <property type="match status" value="1"/>
</dbReference>
<dbReference type="Proteomes" id="UP000094389">
    <property type="component" value="Unassembled WGS sequence"/>
</dbReference>
<dbReference type="OrthoDB" id="48041at2759"/>
<accession>A0A1E4S5N9</accession>
<keyword evidence="3 8" id="KW-0819">tRNA processing</keyword>
<evidence type="ECO:0000313" key="13">
    <source>
        <dbReference type="EMBL" id="ODV74780.1"/>
    </source>
</evidence>
<dbReference type="STRING" id="983966.A0A0H5CBE6"/>
<comment type="subunit">
    <text evidence="6">Heterotetramer composed of SEN2, SEN15, SEN34 and SEN54. Interacts directly with SEN15.</text>
</comment>
<dbReference type="InterPro" id="IPR011856">
    <property type="entry name" value="tRNA_endonuc-like_dom_sf"/>
</dbReference>
<dbReference type="PIRSF" id="PIRSF017250">
    <property type="entry name" value="tRNA_splic_SEN34"/>
    <property type="match status" value="1"/>
</dbReference>
<dbReference type="PANTHER" id="PTHR13070">
    <property type="entry name" value="TRNA-SPLICING ENDONUCLEASE SUBUNIT SEN34-RELATED"/>
    <property type="match status" value="1"/>
</dbReference>
<dbReference type="InterPro" id="IPR059049">
    <property type="entry name" value="TSEN34_N"/>
</dbReference>
<dbReference type="Gene3D" id="3.40.1350.10">
    <property type="match status" value="1"/>
</dbReference>
<feature type="active site" evidence="9">
    <location>
        <position position="207"/>
    </location>
</feature>
<keyword evidence="13" id="KW-0540">Nuclease</keyword>
<feature type="active site" evidence="9">
    <location>
        <position position="215"/>
    </location>
</feature>
<dbReference type="SUPFAM" id="SSF53032">
    <property type="entry name" value="tRNA-intron endonuclease catalytic domain-like"/>
    <property type="match status" value="1"/>
</dbReference>
<keyword evidence="15" id="KW-1185">Reference proteome</keyword>
<dbReference type="InterPro" id="IPR006677">
    <property type="entry name" value="tRNA_intron_Endonuc_cat-like"/>
</dbReference>
<evidence type="ECO:0000313" key="12">
    <source>
        <dbReference type="EMBL" id="CEP21549.1"/>
    </source>
</evidence>
<dbReference type="GO" id="GO:0000214">
    <property type="term" value="C:tRNA-intron endonuclease complex"/>
    <property type="evidence" value="ECO:0007669"/>
    <property type="project" value="UniProtKB-UniRule"/>
</dbReference>
<sequence>MTQASPISISVVAGQTFLLFNIDDIKYVRQLGIVGSLVGTLPAAPQQNLFLGVPLQLMAEEALWLVEHGYAKLIPDDRFIRDIYDHLSDSDIMLIERELEQTRQKERSWKIQEHQAKLDRLGVTKRGGSNDKELIEQGLTVVVNNTPSRLPSYVFFKRLYEESDILQKNLLSGLRKDTLSYRVFSYLKSTGYYMAPGLRFGGRYIAYPGDPLRFHAHLIVNCVGWNEDIGLVNMVGGGRLATGVKKLWVIGSQDPDKDQNVQCFSVEWAGFG</sequence>
<dbReference type="OMA" id="RTFSLEW"/>